<reference evidence="2 3" key="1">
    <citation type="submission" date="2016-06" db="EMBL/GenBank/DDBJ databases">
        <title>Evolution of pathogenesis and genome organization in the Tremellales.</title>
        <authorList>
            <person name="Cuomo C."/>
            <person name="Litvintseva A."/>
            <person name="Heitman J."/>
            <person name="Chen Y."/>
            <person name="Sun S."/>
            <person name="Springer D."/>
            <person name="Dromer F."/>
            <person name="Young S."/>
            <person name="Zeng Q."/>
            <person name="Chapman S."/>
            <person name="Gujja S."/>
            <person name="Saif S."/>
            <person name="Birren B."/>
        </authorList>
    </citation>
    <scope>NUCLEOTIDE SEQUENCE [LARGE SCALE GENOMIC DNA]</scope>
    <source>
        <strain evidence="2 3">CBS 7118</strain>
    </source>
</reference>
<dbReference type="AlphaFoldDB" id="A0A1E3JK81"/>
<dbReference type="RefSeq" id="XP_019032719.1">
    <property type="nucleotide sequence ID" value="XM_019174987.1"/>
</dbReference>
<dbReference type="OrthoDB" id="10413062at2759"/>
<evidence type="ECO:0000256" key="1">
    <source>
        <dbReference type="SAM" id="MobiDB-lite"/>
    </source>
</evidence>
<sequence>MSYTPSAGSGRNGQLTVYGDTQESRNSRRRAIFKERYDRLTLTEGRWGSEVERMMWVAGATEESVRTLEDQDHQFEEEDRIAAQEVDELVIERDVLMSNNTNEFTEDPESQDDRRAHILSRFDKGSREMHWKDESERLSWVNRETDDVVRMFREKDRQKREG</sequence>
<feature type="region of interest" description="Disordered" evidence="1">
    <location>
        <begin position="1"/>
        <end position="26"/>
    </location>
</feature>
<evidence type="ECO:0000313" key="3">
    <source>
        <dbReference type="Proteomes" id="UP000094819"/>
    </source>
</evidence>
<dbReference type="EMBL" id="AWGH01000007">
    <property type="protein sequence ID" value="ODO00527.1"/>
    <property type="molecule type" value="Genomic_DNA"/>
</dbReference>
<gene>
    <name evidence="2" type="ORF">L198_02846</name>
</gene>
<comment type="caution">
    <text evidence="2">The sequence shown here is derived from an EMBL/GenBank/DDBJ whole genome shotgun (WGS) entry which is preliminary data.</text>
</comment>
<evidence type="ECO:0000313" key="2">
    <source>
        <dbReference type="EMBL" id="ODO00527.1"/>
    </source>
</evidence>
<keyword evidence="3" id="KW-1185">Reference proteome</keyword>
<feature type="compositionally biased region" description="Polar residues" evidence="1">
    <location>
        <begin position="1"/>
        <end position="21"/>
    </location>
</feature>
<name>A0A1E3JK81_9TREE</name>
<dbReference type="GeneID" id="30192059"/>
<dbReference type="Proteomes" id="UP000094819">
    <property type="component" value="Unassembled WGS sequence"/>
</dbReference>
<protein>
    <submittedName>
        <fullName evidence="2">Uncharacterized protein</fullName>
    </submittedName>
</protein>
<proteinExistence type="predicted"/>
<accession>A0A1E3JK81</accession>
<organism evidence="2 3">
    <name type="scientific">Cryptococcus wingfieldii CBS 7118</name>
    <dbReference type="NCBI Taxonomy" id="1295528"/>
    <lineage>
        <taxon>Eukaryota</taxon>
        <taxon>Fungi</taxon>
        <taxon>Dikarya</taxon>
        <taxon>Basidiomycota</taxon>
        <taxon>Agaricomycotina</taxon>
        <taxon>Tremellomycetes</taxon>
        <taxon>Tremellales</taxon>
        <taxon>Cryptococcaceae</taxon>
        <taxon>Cryptococcus</taxon>
    </lineage>
</organism>